<dbReference type="InterPro" id="IPR036396">
    <property type="entry name" value="Cyt_P450_sf"/>
</dbReference>
<gene>
    <name evidence="3" type="ORF">GCM10009754_39970</name>
</gene>
<evidence type="ECO:0000256" key="2">
    <source>
        <dbReference type="RuleBase" id="RU000461"/>
    </source>
</evidence>
<organism evidence="3 4">
    <name type="scientific">Amycolatopsis minnesotensis</name>
    <dbReference type="NCBI Taxonomy" id="337894"/>
    <lineage>
        <taxon>Bacteria</taxon>
        <taxon>Bacillati</taxon>
        <taxon>Actinomycetota</taxon>
        <taxon>Actinomycetes</taxon>
        <taxon>Pseudonocardiales</taxon>
        <taxon>Pseudonocardiaceae</taxon>
        <taxon>Amycolatopsis</taxon>
    </lineage>
</organism>
<dbReference type="PROSITE" id="PS00086">
    <property type="entry name" value="CYTOCHROME_P450"/>
    <property type="match status" value="1"/>
</dbReference>
<dbReference type="PRINTS" id="PR00359">
    <property type="entry name" value="BP450"/>
</dbReference>
<dbReference type="InterPro" id="IPR002397">
    <property type="entry name" value="Cyt_P450_B"/>
</dbReference>
<comment type="caution">
    <text evidence="3">The sequence shown here is derived from an EMBL/GenBank/DDBJ whole genome shotgun (WGS) entry which is preliminary data.</text>
</comment>
<keyword evidence="2" id="KW-0349">Heme</keyword>
<dbReference type="EMBL" id="BAAANN010000015">
    <property type="protein sequence ID" value="GAA1964249.1"/>
    <property type="molecule type" value="Genomic_DNA"/>
</dbReference>
<keyword evidence="2" id="KW-0560">Oxidoreductase</keyword>
<sequence>MTTLFDPRDPALRADPYPVYRRLRDTDPVHRTASGYWVLTRYDDIEAILKDSSTSSGFPWDETWAKHRGGGESPIVRSTRNWMMMLDGAAHRRIRRLVGHVFTIRAIERLRPRIRAAVDEQFDRIGEGEVDLVSEIALPLPIVVIGELLGIPREDRARCREWTDKIGHVVDPFITPEMRDDMNSAETEFRGYLAGQLDQRKREPGDDLLTSLLTATLDGERLSDDEIIANVLLLFNAGHETTVNTVGNSVLALLRHPEQLDLVREHPEAIPEGVDELTRYDAPVQAAARLLTGDVELAGKTIPRGSKVMVLYGAANRDPARYRDPDRLDLRRGGIKALAFGSGPHFCIGAPLGRLEAEVVLTALFERYRTVEPTTDEVTWRPNFTLRGLAALPVKLLH</sequence>
<dbReference type="RefSeq" id="WP_344420607.1">
    <property type="nucleotide sequence ID" value="NZ_BAAANN010000015.1"/>
</dbReference>
<evidence type="ECO:0000256" key="1">
    <source>
        <dbReference type="ARBA" id="ARBA00010617"/>
    </source>
</evidence>
<protein>
    <submittedName>
        <fullName evidence="3">Cytochrome P450</fullName>
    </submittedName>
</protein>
<dbReference type="PANTHER" id="PTHR46696">
    <property type="entry name" value="P450, PUTATIVE (EUROFUNG)-RELATED"/>
    <property type="match status" value="1"/>
</dbReference>
<dbReference type="InterPro" id="IPR001128">
    <property type="entry name" value="Cyt_P450"/>
</dbReference>
<accession>A0ABN2R6F8</accession>
<comment type="similarity">
    <text evidence="1 2">Belongs to the cytochrome P450 family.</text>
</comment>
<dbReference type="InterPro" id="IPR017972">
    <property type="entry name" value="Cyt_P450_CS"/>
</dbReference>
<evidence type="ECO:0000313" key="4">
    <source>
        <dbReference type="Proteomes" id="UP001501116"/>
    </source>
</evidence>
<name>A0ABN2R6F8_9PSEU</name>
<keyword evidence="2" id="KW-0408">Iron</keyword>
<keyword evidence="2" id="KW-0479">Metal-binding</keyword>
<evidence type="ECO:0000313" key="3">
    <source>
        <dbReference type="EMBL" id="GAA1964249.1"/>
    </source>
</evidence>
<dbReference type="PANTHER" id="PTHR46696:SF1">
    <property type="entry name" value="CYTOCHROME P450 YJIB-RELATED"/>
    <property type="match status" value="1"/>
</dbReference>
<keyword evidence="4" id="KW-1185">Reference proteome</keyword>
<reference evidence="3 4" key="1">
    <citation type="journal article" date="2019" name="Int. J. Syst. Evol. Microbiol.">
        <title>The Global Catalogue of Microorganisms (GCM) 10K type strain sequencing project: providing services to taxonomists for standard genome sequencing and annotation.</title>
        <authorList>
            <consortium name="The Broad Institute Genomics Platform"/>
            <consortium name="The Broad Institute Genome Sequencing Center for Infectious Disease"/>
            <person name="Wu L."/>
            <person name="Ma J."/>
        </authorList>
    </citation>
    <scope>NUCLEOTIDE SEQUENCE [LARGE SCALE GENOMIC DNA]</scope>
    <source>
        <strain evidence="3 4">JCM 14545</strain>
    </source>
</reference>
<keyword evidence="2" id="KW-0503">Monooxygenase</keyword>
<dbReference type="Gene3D" id="1.10.630.10">
    <property type="entry name" value="Cytochrome P450"/>
    <property type="match status" value="1"/>
</dbReference>
<dbReference type="Proteomes" id="UP001501116">
    <property type="component" value="Unassembled WGS sequence"/>
</dbReference>
<dbReference type="SUPFAM" id="SSF48264">
    <property type="entry name" value="Cytochrome P450"/>
    <property type="match status" value="1"/>
</dbReference>
<dbReference type="CDD" id="cd20625">
    <property type="entry name" value="CYP164-like"/>
    <property type="match status" value="1"/>
</dbReference>
<proteinExistence type="inferred from homology"/>
<dbReference type="Pfam" id="PF00067">
    <property type="entry name" value="p450"/>
    <property type="match status" value="1"/>
</dbReference>